<dbReference type="AlphaFoldDB" id="A0A1W6ZAF9"/>
<keyword evidence="3" id="KW-1185">Reference proteome</keyword>
<evidence type="ECO:0000313" key="3">
    <source>
        <dbReference type="Proteomes" id="UP000194161"/>
    </source>
</evidence>
<proteinExistence type="predicted"/>
<evidence type="ECO:0008006" key="4">
    <source>
        <dbReference type="Google" id="ProtNLM"/>
    </source>
</evidence>
<keyword evidence="1" id="KW-0472">Membrane</keyword>
<dbReference type="OrthoDB" id="8666953at2"/>
<evidence type="ECO:0000313" key="2">
    <source>
        <dbReference type="EMBL" id="ARP94378.1"/>
    </source>
</evidence>
<keyword evidence="1" id="KW-1133">Transmembrane helix</keyword>
<dbReference type="InterPro" id="IPR007690">
    <property type="entry name" value="T2SS_GspM"/>
</dbReference>
<dbReference type="Pfam" id="PF04612">
    <property type="entry name" value="T2SSM"/>
    <property type="match status" value="1"/>
</dbReference>
<keyword evidence="1" id="KW-0812">Transmembrane</keyword>
<dbReference type="GO" id="GO:0015628">
    <property type="term" value="P:protein secretion by the type II secretion system"/>
    <property type="evidence" value="ECO:0007669"/>
    <property type="project" value="InterPro"/>
</dbReference>
<organism evidence="2 3">
    <name type="scientific">Bordetella genomosp. 13</name>
    <dbReference type="NCBI Taxonomy" id="463040"/>
    <lineage>
        <taxon>Bacteria</taxon>
        <taxon>Pseudomonadati</taxon>
        <taxon>Pseudomonadota</taxon>
        <taxon>Betaproteobacteria</taxon>
        <taxon>Burkholderiales</taxon>
        <taxon>Alcaligenaceae</taxon>
        <taxon>Bordetella</taxon>
    </lineage>
</organism>
<dbReference type="Proteomes" id="UP000194161">
    <property type="component" value="Chromosome"/>
</dbReference>
<name>A0A1W6ZAF9_9BORD</name>
<dbReference type="STRING" id="463040.CAL15_08255"/>
<feature type="transmembrane region" description="Helical" evidence="1">
    <location>
        <begin position="40"/>
        <end position="58"/>
    </location>
</feature>
<gene>
    <name evidence="2" type="ORF">CAL15_08255</name>
</gene>
<sequence>MTTRTSTLQPALRKLGDRYARIRRDFQAWLARLAPRERRLLGAGAAVAGAAIVWLLLIEPAMKSVRDLGAELPKLRAQSATVADLTARARSLQRGGTATAGALPTDAELRASLRQAGLAENQWTVVPPDGKAEGQRLTLSFTEAPSVAALRWLDGAPRDWRLVVVDVDMTRPRDADDRRLPGRLSGTVTLMPYDAAQNAQPR</sequence>
<evidence type="ECO:0000256" key="1">
    <source>
        <dbReference type="SAM" id="Phobius"/>
    </source>
</evidence>
<dbReference type="KEGG" id="bgm:CAL15_08255"/>
<protein>
    <recommendedName>
        <fullName evidence="4">General secretion pathway protein GspM</fullName>
    </recommendedName>
</protein>
<accession>A0A1W6ZAF9</accession>
<dbReference type="EMBL" id="CP021111">
    <property type="protein sequence ID" value="ARP94378.1"/>
    <property type="molecule type" value="Genomic_DNA"/>
</dbReference>
<dbReference type="GO" id="GO:0015627">
    <property type="term" value="C:type II protein secretion system complex"/>
    <property type="evidence" value="ECO:0007669"/>
    <property type="project" value="InterPro"/>
</dbReference>
<dbReference type="RefSeq" id="WP_086078142.1">
    <property type="nucleotide sequence ID" value="NZ_CP021111.1"/>
</dbReference>
<reference evidence="2 3" key="1">
    <citation type="submission" date="2017-05" db="EMBL/GenBank/DDBJ databases">
        <title>Complete and WGS of Bordetella genogroups.</title>
        <authorList>
            <person name="Spilker T."/>
            <person name="LiPuma J."/>
        </authorList>
    </citation>
    <scope>NUCLEOTIDE SEQUENCE [LARGE SCALE GENOMIC DNA]</scope>
    <source>
        <strain evidence="2 3">AU7206</strain>
    </source>
</reference>